<evidence type="ECO:0000256" key="9">
    <source>
        <dbReference type="ARBA" id="ARBA00023180"/>
    </source>
</evidence>
<evidence type="ECO:0000256" key="3">
    <source>
        <dbReference type="ARBA" id="ARBA00022461"/>
    </source>
</evidence>
<keyword evidence="9" id="KW-0325">Glycoprotein</keyword>
<dbReference type="PRINTS" id="PR01078">
    <property type="entry name" value="AMINACHANNEL"/>
</dbReference>
<keyword evidence="5 14" id="KW-1133">Transmembrane helix</keyword>
<evidence type="ECO:0000256" key="13">
    <source>
        <dbReference type="SAM" id="Coils"/>
    </source>
</evidence>
<dbReference type="InterPro" id="IPR001873">
    <property type="entry name" value="ENaC"/>
</dbReference>
<keyword evidence="11 12" id="KW-0407">Ion channel</keyword>
<reference evidence="15 16" key="1">
    <citation type="submission" date="2024-01" db="EMBL/GenBank/DDBJ databases">
        <title>The genome of the rayed Mediterranean limpet Patella caerulea (Linnaeus, 1758).</title>
        <authorList>
            <person name="Anh-Thu Weber A."/>
            <person name="Halstead-Nussloch G."/>
        </authorList>
    </citation>
    <scope>NUCLEOTIDE SEQUENCE [LARGE SCALE GENOMIC DNA]</scope>
    <source>
        <strain evidence="15">AATW-2023a</strain>
        <tissue evidence="15">Whole specimen</tissue>
    </source>
</reference>
<dbReference type="Proteomes" id="UP001347796">
    <property type="component" value="Unassembled WGS sequence"/>
</dbReference>
<sequence>MSESPLELNSRGFIKHRQPNTVVFSTDPEPKTTRHFVTHTAQCSKFTNATWMEFTQSTSLHGLRYIWDYETFTLRRIIWLLLVLGGIGLMSFQIVDRLLYFMAFPVTVNLHVNYNKSLLFPAVTFCNQNAFRSSASAEHGRYQLINNMYTNMHNFSLDDLDRFNSSNIRLDDLFLSSAHKIEDMIVRCKWRGSDCDGTNFTRSISERGVCFTFNGENNQHFNQLTVDSVGSDNGLALTLNIEDYEYMPGPNDGAGIKLLVHDQKQFPKVHELGIALSVGLHSFVGLQFISVSNLPKPHGHCKTPKLKYFDYYSPDNCQIDCYTSIVINHCGCKLHFMPHTIGSPNVCSLKQYYSCYLPQKDHFIDEMHQTCSCPVSCDFKIYDPALSYSSLSTMVQSRLLDGVNMSAMTRNYNQAREITHRLQKEYAIPFNKKLWNVKIKYVILETVVLQDLLKQLNDQRNAVMSVFTEIDRVGNKTKHLYHFRKYMVSKNFVRAGSAMEERSFFSVTNDMQQFVFHAKSLVNIIASKNATTKESRHSLFVFISTILRAKMFMCDNAISNYTELSEAFRMGKPIFNYSYHDKEWHEREAIIPKVLLQNAFSFSRIIRNRTARIPGELKQIKTYLQKMLDMTSEAYYNSTFNATKFHIATVQYLFWCRNFLQGKSHLLKEGSYWPITEMTKQQNKLELIMNQIRFLKNNILNSLSSLANNLENVENLFLKRIKDGLDMCDQYLEDGSVRKLDIAKLFVSNTIKEGSNSLTVLFNEVRTRGQIIFDYWGDLLMSSDALWKLVLSDVDMASYYKRMKMTKYIQDYDTVSERLTKEYESYRDSLDLRKIVQHVDDDFLRELKSLIAELEDFSESENVDHNFVRSNFLLVNLYFKELNYEQITQQKAYDVFALFCDIGGSMGLFIGASVMTIFEIIDLLVNSCAVKLFTKRTVAETAV</sequence>
<keyword evidence="3 12" id="KW-0894">Sodium channel</keyword>
<evidence type="ECO:0000256" key="1">
    <source>
        <dbReference type="ARBA" id="ARBA00004141"/>
    </source>
</evidence>
<keyword evidence="13" id="KW-0175">Coiled coil</keyword>
<organism evidence="15 16">
    <name type="scientific">Patella caerulea</name>
    <name type="common">Rayed Mediterranean limpet</name>
    <dbReference type="NCBI Taxonomy" id="87958"/>
    <lineage>
        <taxon>Eukaryota</taxon>
        <taxon>Metazoa</taxon>
        <taxon>Spiralia</taxon>
        <taxon>Lophotrochozoa</taxon>
        <taxon>Mollusca</taxon>
        <taxon>Gastropoda</taxon>
        <taxon>Patellogastropoda</taxon>
        <taxon>Patelloidea</taxon>
        <taxon>Patellidae</taxon>
        <taxon>Patella</taxon>
    </lineage>
</organism>
<keyword evidence="8 14" id="KW-0472">Membrane</keyword>
<comment type="similarity">
    <text evidence="12">Belongs to the amiloride-sensitive sodium channel (TC 1.A.6) family.</text>
</comment>
<proteinExistence type="inferred from homology"/>
<feature type="transmembrane region" description="Helical" evidence="14">
    <location>
        <begin position="77"/>
        <end position="95"/>
    </location>
</feature>
<keyword evidence="10 12" id="KW-0739">Sodium transport</keyword>
<dbReference type="FunFam" id="1.10.287.770:FF:000001">
    <property type="entry name" value="Acid-sensing ion channel subunit 1"/>
    <property type="match status" value="1"/>
</dbReference>
<evidence type="ECO:0000256" key="14">
    <source>
        <dbReference type="SAM" id="Phobius"/>
    </source>
</evidence>
<keyword evidence="2 12" id="KW-0813">Transport</keyword>
<dbReference type="Gene3D" id="2.60.470.10">
    <property type="entry name" value="Acid-sensing ion channels like domains"/>
    <property type="match status" value="1"/>
</dbReference>
<dbReference type="GO" id="GO:0005886">
    <property type="term" value="C:plasma membrane"/>
    <property type="evidence" value="ECO:0007669"/>
    <property type="project" value="TreeGrafter"/>
</dbReference>
<dbReference type="Pfam" id="PF00858">
    <property type="entry name" value="ASC"/>
    <property type="match status" value="2"/>
</dbReference>
<evidence type="ECO:0000256" key="11">
    <source>
        <dbReference type="ARBA" id="ARBA00023303"/>
    </source>
</evidence>
<protein>
    <submittedName>
        <fullName evidence="15">Uncharacterized protein</fullName>
    </submittedName>
</protein>
<evidence type="ECO:0000256" key="6">
    <source>
        <dbReference type="ARBA" id="ARBA00023053"/>
    </source>
</evidence>
<evidence type="ECO:0000256" key="12">
    <source>
        <dbReference type="RuleBase" id="RU000679"/>
    </source>
</evidence>
<evidence type="ECO:0000256" key="8">
    <source>
        <dbReference type="ARBA" id="ARBA00023136"/>
    </source>
</evidence>
<keyword evidence="7 12" id="KW-0406">Ion transport</keyword>
<accession>A0AAN8JGS4</accession>
<evidence type="ECO:0000256" key="10">
    <source>
        <dbReference type="ARBA" id="ARBA00023201"/>
    </source>
</evidence>
<feature type="coiled-coil region" evidence="13">
    <location>
        <begin position="678"/>
        <end position="716"/>
    </location>
</feature>
<dbReference type="PANTHER" id="PTHR11690">
    <property type="entry name" value="AMILORIDE-SENSITIVE SODIUM CHANNEL-RELATED"/>
    <property type="match status" value="1"/>
</dbReference>
<gene>
    <name evidence="15" type="ORF">SNE40_015232</name>
</gene>
<keyword evidence="4 12" id="KW-0812">Transmembrane</keyword>
<dbReference type="Gene3D" id="1.10.287.770">
    <property type="entry name" value="YojJ-like"/>
    <property type="match status" value="1"/>
</dbReference>
<dbReference type="AlphaFoldDB" id="A0AAN8JGS4"/>
<evidence type="ECO:0000256" key="2">
    <source>
        <dbReference type="ARBA" id="ARBA00022448"/>
    </source>
</evidence>
<dbReference type="EMBL" id="JAZGQO010000010">
    <property type="protein sequence ID" value="KAK6177047.1"/>
    <property type="molecule type" value="Genomic_DNA"/>
</dbReference>
<evidence type="ECO:0000256" key="7">
    <source>
        <dbReference type="ARBA" id="ARBA00023065"/>
    </source>
</evidence>
<evidence type="ECO:0000313" key="15">
    <source>
        <dbReference type="EMBL" id="KAK6177047.1"/>
    </source>
</evidence>
<comment type="subcellular location">
    <subcellularLocation>
        <location evidence="1">Membrane</location>
        <topology evidence="1">Multi-pass membrane protein</topology>
    </subcellularLocation>
</comment>
<evidence type="ECO:0000256" key="4">
    <source>
        <dbReference type="ARBA" id="ARBA00022692"/>
    </source>
</evidence>
<name>A0AAN8JGS4_PATCE</name>
<evidence type="ECO:0000256" key="5">
    <source>
        <dbReference type="ARBA" id="ARBA00022989"/>
    </source>
</evidence>
<dbReference type="GO" id="GO:0015280">
    <property type="term" value="F:ligand-gated sodium channel activity"/>
    <property type="evidence" value="ECO:0007669"/>
    <property type="project" value="TreeGrafter"/>
</dbReference>
<comment type="caution">
    <text evidence="15">The sequence shown here is derived from an EMBL/GenBank/DDBJ whole genome shotgun (WGS) entry which is preliminary data.</text>
</comment>
<evidence type="ECO:0000313" key="16">
    <source>
        <dbReference type="Proteomes" id="UP001347796"/>
    </source>
</evidence>
<keyword evidence="6" id="KW-0915">Sodium</keyword>
<keyword evidence="16" id="KW-1185">Reference proteome</keyword>